<dbReference type="Pfam" id="PF07969">
    <property type="entry name" value="Amidohydro_3"/>
    <property type="match status" value="1"/>
</dbReference>
<organism evidence="2">
    <name type="scientific">marine metagenome</name>
    <dbReference type="NCBI Taxonomy" id="408172"/>
    <lineage>
        <taxon>unclassified sequences</taxon>
        <taxon>metagenomes</taxon>
        <taxon>ecological metagenomes</taxon>
    </lineage>
</organism>
<dbReference type="InterPro" id="IPR023100">
    <property type="entry name" value="D-aminoacylase_insert_dom_sf"/>
</dbReference>
<dbReference type="SUPFAM" id="SSF51338">
    <property type="entry name" value="Composite domain of metallo-dependent hydrolases"/>
    <property type="match status" value="1"/>
</dbReference>
<feature type="non-terminal residue" evidence="2">
    <location>
        <position position="231"/>
    </location>
</feature>
<name>A0A383EEG2_9ZZZZ</name>
<dbReference type="InterPro" id="IPR032466">
    <property type="entry name" value="Metal_Hydrolase"/>
</dbReference>
<dbReference type="Gene3D" id="3.30.1490.130">
    <property type="entry name" value="D-aminoacylase. Domain 3"/>
    <property type="match status" value="1"/>
</dbReference>
<feature type="domain" description="Amidohydrolase 3" evidence="1">
    <location>
        <begin position="144"/>
        <end position="230"/>
    </location>
</feature>
<dbReference type="EMBL" id="UINC01225095">
    <property type="protein sequence ID" value="SVE55004.1"/>
    <property type="molecule type" value="Genomic_DNA"/>
</dbReference>
<dbReference type="Gene3D" id="3.20.20.140">
    <property type="entry name" value="Metal-dependent hydrolases"/>
    <property type="match status" value="1"/>
</dbReference>
<reference evidence="2" key="1">
    <citation type="submission" date="2018-05" db="EMBL/GenBank/DDBJ databases">
        <authorList>
            <person name="Lanie J.A."/>
            <person name="Ng W.-L."/>
            <person name="Kazmierczak K.M."/>
            <person name="Andrzejewski T.M."/>
            <person name="Davidsen T.M."/>
            <person name="Wayne K.J."/>
            <person name="Tettelin H."/>
            <person name="Glass J.I."/>
            <person name="Rusch D."/>
            <person name="Podicherti R."/>
            <person name="Tsui H.-C.T."/>
            <person name="Winkler M.E."/>
        </authorList>
    </citation>
    <scope>NUCLEOTIDE SEQUENCE</scope>
</reference>
<dbReference type="GO" id="GO:0016811">
    <property type="term" value="F:hydrolase activity, acting on carbon-nitrogen (but not peptide) bonds, in linear amides"/>
    <property type="evidence" value="ECO:0007669"/>
    <property type="project" value="InterPro"/>
</dbReference>
<dbReference type="Gene3D" id="2.30.40.10">
    <property type="entry name" value="Urease, subunit C, domain 1"/>
    <property type="match status" value="1"/>
</dbReference>
<dbReference type="InterPro" id="IPR011059">
    <property type="entry name" value="Metal-dep_hydrolase_composite"/>
</dbReference>
<evidence type="ECO:0000313" key="2">
    <source>
        <dbReference type="EMBL" id="SVE55004.1"/>
    </source>
</evidence>
<accession>A0A383EEG2</accession>
<dbReference type="SUPFAM" id="SSF51556">
    <property type="entry name" value="Metallo-dependent hydrolases"/>
    <property type="match status" value="1"/>
</dbReference>
<proteinExistence type="predicted"/>
<protein>
    <recommendedName>
        <fullName evidence="1">Amidohydrolase 3 domain-containing protein</fullName>
    </recommendedName>
</protein>
<dbReference type="AlphaFoldDB" id="A0A383EEG2"/>
<sequence length="231" mass="26148">MYVAGATGLNAHMPPWLQEGGYDKWAERLKDPEIRKRVKQEMITDTDDWENLGFLAGPEGVLFSGFKNPDLRKHIGKTLKEVADELGKHYADVAMDFVMQDGSRVDVVYFLMSEENIKKQIQLPYMSFGSDAGSLAPEGDFLNYNPHPRAYGNFSRLLGKYVRDEKVISLENAIHKLTGLSAEKLKIKGRGYLKKDYFADVVIFNPETIQDHATFAKPHQLSTGVHHVFVN</sequence>
<dbReference type="InterPro" id="IPR013108">
    <property type="entry name" value="Amidohydro_3"/>
</dbReference>
<evidence type="ECO:0000259" key="1">
    <source>
        <dbReference type="Pfam" id="PF07969"/>
    </source>
</evidence>
<gene>
    <name evidence="2" type="ORF">METZ01_LOCUS507858</name>
</gene>